<dbReference type="EC" id="3.1.1.29" evidence="1"/>
<dbReference type="GO" id="GO:0000049">
    <property type="term" value="F:tRNA binding"/>
    <property type="evidence" value="ECO:0007669"/>
    <property type="project" value="UniProtKB-KW"/>
</dbReference>
<evidence type="ECO:0000256" key="3">
    <source>
        <dbReference type="ARBA" id="ARBA00022801"/>
    </source>
</evidence>
<evidence type="ECO:0000256" key="5">
    <source>
        <dbReference type="ARBA" id="ARBA00038063"/>
    </source>
</evidence>
<dbReference type="HAMAP" id="MF_00083">
    <property type="entry name" value="Pept_tRNA_hydro_bact"/>
    <property type="match status" value="1"/>
</dbReference>
<gene>
    <name evidence="6" type="ORF">MGWOODY_Mmi2617</name>
</gene>
<dbReference type="Gene3D" id="3.40.50.1470">
    <property type="entry name" value="Peptidyl-tRNA hydrolase"/>
    <property type="match status" value="1"/>
</dbReference>
<dbReference type="PANTHER" id="PTHR17224">
    <property type="entry name" value="PEPTIDYL-TRNA HYDROLASE"/>
    <property type="match status" value="1"/>
</dbReference>
<dbReference type="EMBL" id="FAXC01000040">
    <property type="protein sequence ID" value="CUV08309.1"/>
    <property type="molecule type" value="Genomic_DNA"/>
</dbReference>
<dbReference type="CDD" id="cd00462">
    <property type="entry name" value="PTH"/>
    <property type="match status" value="1"/>
</dbReference>
<dbReference type="PROSITE" id="PS01195">
    <property type="entry name" value="PEPT_TRNA_HYDROL_1"/>
    <property type="match status" value="1"/>
</dbReference>
<evidence type="ECO:0000313" key="6">
    <source>
        <dbReference type="EMBL" id="CUV08309.1"/>
    </source>
</evidence>
<dbReference type="InterPro" id="IPR001328">
    <property type="entry name" value="Pept_tRNA_hydro"/>
</dbReference>
<keyword evidence="2" id="KW-0820">tRNA-binding</keyword>
<dbReference type="InterPro" id="IPR018171">
    <property type="entry name" value="Pept_tRNA_hydro_CS"/>
</dbReference>
<dbReference type="GO" id="GO:0004045">
    <property type="term" value="F:peptidyl-tRNA hydrolase activity"/>
    <property type="evidence" value="ECO:0007669"/>
    <property type="project" value="UniProtKB-EC"/>
</dbReference>
<protein>
    <recommendedName>
        <fullName evidence="1">peptidyl-tRNA hydrolase</fullName>
        <ecNumber evidence="1">3.1.1.29</ecNumber>
    </recommendedName>
</protein>
<dbReference type="NCBIfam" id="TIGR00447">
    <property type="entry name" value="pth"/>
    <property type="match status" value="1"/>
</dbReference>
<reference evidence="6" key="1">
    <citation type="submission" date="2015-10" db="EMBL/GenBank/DDBJ databases">
        <authorList>
            <person name="Gilbert D.G."/>
        </authorList>
    </citation>
    <scope>NUCLEOTIDE SEQUENCE</scope>
</reference>
<evidence type="ECO:0000256" key="4">
    <source>
        <dbReference type="ARBA" id="ARBA00022884"/>
    </source>
</evidence>
<accession>A0A160VER8</accession>
<dbReference type="SUPFAM" id="SSF53178">
    <property type="entry name" value="Peptidyl-tRNA hydrolase-like"/>
    <property type="match status" value="1"/>
</dbReference>
<sequence>MIAFIGLGNPGNEFVDTKHNAGYWVIDELARRWECNFMPGTGDYVYAKNTGKEIVLMKPTTGMNASGIAIKHFLGLFDINLKDLNVFLDDVDLPLGRLRIRPKGGDGCHRGLESIIYHIGNTHFPRVRIGVASTDHRRPAEQYVLKPFRKQDRPLAQEMIQVAADAAESLLYEGLDKTMNQYNSSEKIES</sequence>
<proteinExistence type="inferred from homology"/>
<organism evidence="6">
    <name type="scientific">hydrothermal vent metagenome</name>
    <dbReference type="NCBI Taxonomy" id="652676"/>
    <lineage>
        <taxon>unclassified sequences</taxon>
        <taxon>metagenomes</taxon>
        <taxon>ecological metagenomes</taxon>
    </lineage>
</organism>
<dbReference type="InterPro" id="IPR036416">
    <property type="entry name" value="Pept_tRNA_hydro_sf"/>
</dbReference>
<evidence type="ECO:0000256" key="2">
    <source>
        <dbReference type="ARBA" id="ARBA00022555"/>
    </source>
</evidence>
<keyword evidence="3 6" id="KW-0378">Hydrolase</keyword>
<comment type="similarity">
    <text evidence="5">Belongs to the PTH family.</text>
</comment>
<dbReference type="Pfam" id="PF01195">
    <property type="entry name" value="Pept_tRNA_hydro"/>
    <property type="match status" value="1"/>
</dbReference>
<keyword evidence="4" id="KW-0694">RNA-binding</keyword>
<evidence type="ECO:0000256" key="1">
    <source>
        <dbReference type="ARBA" id="ARBA00013260"/>
    </source>
</evidence>
<dbReference type="PANTHER" id="PTHR17224:SF1">
    <property type="entry name" value="PEPTIDYL-TRNA HYDROLASE"/>
    <property type="match status" value="1"/>
</dbReference>
<dbReference type="AlphaFoldDB" id="A0A160VER8"/>
<name>A0A160VER8_9ZZZZ</name>